<feature type="region of interest" description="Disordered" evidence="1">
    <location>
        <begin position="25"/>
        <end position="50"/>
    </location>
</feature>
<feature type="compositionally biased region" description="Basic and acidic residues" evidence="1">
    <location>
        <begin position="30"/>
        <end position="47"/>
    </location>
</feature>
<protein>
    <submittedName>
        <fullName evidence="2">Uncharacterized protein</fullName>
    </submittedName>
</protein>
<evidence type="ECO:0000313" key="3">
    <source>
        <dbReference type="Proteomes" id="UP000647172"/>
    </source>
</evidence>
<dbReference type="Proteomes" id="UP000647172">
    <property type="component" value="Unassembled WGS sequence"/>
</dbReference>
<keyword evidence="3" id="KW-1185">Reference proteome</keyword>
<evidence type="ECO:0000313" key="2">
    <source>
        <dbReference type="EMBL" id="GIE48751.1"/>
    </source>
</evidence>
<gene>
    <name evidence="2" type="ORF">Ani05nite_22850</name>
</gene>
<proteinExistence type="predicted"/>
<accession>A0A919JGG2</accession>
<evidence type="ECO:0000256" key="1">
    <source>
        <dbReference type="SAM" id="MobiDB-lite"/>
    </source>
</evidence>
<dbReference type="AlphaFoldDB" id="A0A919JGG2"/>
<organism evidence="2 3">
    <name type="scientific">Actinoplanes nipponensis</name>
    <dbReference type="NCBI Taxonomy" id="135950"/>
    <lineage>
        <taxon>Bacteria</taxon>
        <taxon>Bacillati</taxon>
        <taxon>Actinomycetota</taxon>
        <taxon>Actinomycetes</taxon>
        <taxon>Micromonosporales</taxon>
        <taxon>Micromonosporaceae</taxon>
        <taxon>Actinoplanes</taxon>
    </lineage>
</organism>
<name>A0A919JGG2_9ACTN</name>
<reference evidence="2" key="1">
    <citation type="submission" date="2021-01" db="EMBL/GenBank/DDBJ databases">
        <title>Whole genome shotgun sequence of Actinoplanes nipponensis NBRC 14063.</title>
        <authorList>
            <person name="Komaki H."/>
            <person name="Tamura T."/>
        </authorList>
    </citation>
    <scope>NUCLEOTIDE SEQUENCE</scope>
    <source>
        <strain evidence="2">NBRC 14063</strain>
    </source>
</reference>
<comment type="caution">
    <text evidence="2">The sequence shown here is derived from an EMBL/GenBank/DDBJ whole genome shotgun (WGS) entry which is preliminary data.</text>
</comment>
<dbReference type="EMBL" id="BOMQ01000026">
    <property type="protein sequence ID" value="GIE48751.1"/>
    <property type="molecule type" value="Genomic_DNA"/>
</dbReference>
<sequence>MGSGYTVAPGSGGDWTFEFNASALGCPRGGKPDPVSERERTLRKGEPQDEDFVLQHTGRYAAGKAARYLDGVRERVSSCSPREGQSVRIAAQDFAGEESVLVVFDHGGGSLARILLVRKGDVLTEVYTKPVRGDAANRDLGRKAAARF</sequence>